<dbReference type="KEGG" id="vbo:CKY39_12320"/>
<name>A0A250DHQ5_9BURK</name>
<accession>A0A250DHQ5</accession>
<dbReference type="RefSeq" id="WP_082572013.1">
    <property type="nucleotide sequence ID" value="NZ_CP023284.1"/>
</dbReference>
<sequence length="125" mass="12558">MNYRASFSTEGVSASKVLVAGNAHLLVGRKVTLLAGAVYAAGTVLGVITASKKHTVSASAATDGSEEPDLILAETVDATAGDREALGYARGDFNTSALVLGAGHTVASITEALRTKGITLLADVA</sequence>
<dbReference type="InterPro" id="IPR004195">
    <property type="entry name" value="Head_decoration_D"/>
</dbReference>
<evidence type="ECO:0000313" key="2">
    <source>
        <dbReference type="Proteomes" id="UP000217154"/>
    </source>
</evidence>
<dbReference type="Gene3D" id="2.40.300.10">
    <property type="entry name" value="Head decoration protein D"/>
    <property type="match status" value="1"/>
</dbReference>
<dbReference type="EMBL" id="CP023284">
    <property type="protein sequence ID" value="ATA53916.1"/>
    <property type="molecule type" value="Genomic_DNA"/>
</dbReference>
<organism evidence="1 2">
    <name type="scientific">Variovorax boronicumulans</name>
    <dbReference type="NCBI Taxonomy" id="436515"/>
    <lineage>
        <taxon>Bacteria</taxon>
        <taxon>Pseudomonadati</taxon>
        <taxon>Pseudomonadota</taxon>
        <taxon>Betaproteobacteria</taxon>
        <taxon>Burkholderiales</taxon>
        <taxon>Comamonadaceae</taxon>
        <taxon>Variovorax</taxon>
    </lineage>
</organism>
<reference evidence="1 2" key="1">
    <citation type="submission" date="2017-09" db="EMBL/GenBank/DDBJ databases">
        <title>The diverse metabolic capabilities of V. boronicumulans make it an excellent choice for continued studies on novel biodegradation.</title>
        <authorList>
            <person name="Sun S."/>
        </authorList>
    </citation>
    <scope>NUCLEOTIDE SEQUENCE [LARGE SCALE GENOMIC DNA]</scope>
    <source>
        <strain evidence="1 2">J1</strain>
    </source>
</reference>
<protein>
    <submittedName>
        <fullName evidence="1">Head decoration protein</fullName>
    </submittedName>
</protein>
<dbReference type="Proteomes" id="UP000217154">
    <property type="component" value="Chromosome"/>
</dbReference>
<gene>
    <name evidence="1" type="ORF">CKY39_12320</name>
</gene>
<evidence type="ECO:0000313" key="1">
    <source>
        <dbReference type="EMBL" id="ATA53916.1"/>
    </source>
</evidence>
<dbReference type="Pfam" id="PF02924">
    <property type="entry name" value="HDPD"/>
    <property type="match status" value="1"/>
</dbReference>
<dbReference type="AlphaFoldDB" id="A0A250DHQ5"/>
<proteinExistence type="predicted"/>